<dbReference type="PANTHER" id="PTHR30204:SF58">
    <property type="entry name" value="HTH-TYPE TRANSCRIPTIONAL REGULATOR YFMP"/>
    <property type="match status" value="1"/>
</dbReference>
<dbReference type="EMBL" id="FNAK01000008">
    <property type="protein sequence ID" value="SDE58045.1"/>
    <property type="molecule type" value="Genomic_DNA"/>
</dbReference>
<name>A0A1G7E3V6_9PROT</name>
<accession>A0A1G7E3V6</accession>
<dbReference type="PROSITE" id="PS50937">
    <property type="entry name" value="HTH_MERR_2"/>
    <property type="match status" value="1"/>
</dbReference>
<dbReference type="SUPFAM" id="SSF46955">
    <property type="entry name" value="Putative DNA-binding domain"/>
    <property type="match status" value="1"/>
</dbReference>
<keyword evidence="1 4" id="KW-0238">DNA-binding</keyword>
<evidence type="ECO:0000256" key="1">
    <source>
        <dbReference type="ARBA" id="ARBA00023125"/>
    </source>
</evidence>
<dbReference type="InterPro" id="IPR047057">
    <property type="entry name" value="MerR_fam"/>
</dbReference>
<dbReference type="GO" id="GO:0003700">
    <property type="term" value="F:DNA-binding transcription factor activity"/>
    <property type="evidence" value="ECO:0007669"/>
    <property type="project" value="InterPro"/>
</dbReference>
<organism evidence="4 5">
    <name type="scientific">Kordiimonas lacus</name>
    <dbReference type="NCBI Taxonomy" id="637679"/>
    <lineage>
        <taxon>Bacteria</taxon>
        <taxon>Pseudomonadati</taxon>
        <taxon>Pseudomonadota</taxon>
        <taxon>Alphaproteobacteria</taxon>
        <taxon>Kordiimonadales</taxon>
        <taxon>Kordiimonadaceae</taxon>
        <taxon>Kordiimonas</taxon>
    </lineage>
</organism>
<dbReference type="CDD" id="cd04776">
    <property type="entry name" value="HTH_GnyR"/>
    <property type="match status" value="1"/>
</dbReference>
<dbReference type="Proteomes" id="UP000183685">
    <property type="component" value="Unassembled WGS sequence"/>
</dbReference>
<protein>
    <submittedName>
        <fullName evidence="4">DNA-binding transcriptional regulator, MerR family</fullName>
    </submittedName>
</protein>
<dbReference type="OrthoDB" id="9803659at2"/>
<dbReference type="SMART" id="SM00422">
    <property type="entry name" value="HTH_MERR"/>
    <property type="match status" value="1"/>
</dbReference>
<sequence>MPADKPISYSIKELACDFGVTPRTLRHYEDQGLISPERQGQNRIYSQEDRVRLAWILRGKRVGFSLSEIGEMLDLYNVGDGRETQRAVTVDRCRERIRALEAQRDDINATIEELQEFCELIANLIRDKDRGLWVRRDTGQPLGKYQP</sequence>
<evidence type="ECO:0000259" key="3">
    <source>
        <dbReference type="PROSITE" id="PS50937"/>
    </source>
</evidence>
<dbReference type="RefSeq" id="WP_068300995.1">
    <property type="nucleotide sequence ID" value="NZ_DAIOMO010000002.1"/>
</dbReference>
<keyword evidence="5" id="KW-1185">Reference proteome</keyword>
<proteinExistence type="predicted"/>
<dbReference type="InterPro" id="IPR000551">
    <property type="entry name" value="MerR-type_HTH_dom"/>
</dbReference>
<dbReference type="InterPro" id="IPR009061">
    <property type="entry name" value="DNA-bd_dom_put_sf"/>
</dbReference>
<keyword evidence="2" id="KW-0175">Coiled coil</keyword>
<dbReference type="GO" id="GO:0003677">
    <property type="term" value="F:DNA binding"/>
    <property type="evidence" value="ECO:0007669"/>
    <property type="project" value="UniProtKB-KW"/>
</dbReference>
<feature type="coiled-coil region" evidence="2">
    <location>
        <begin position="90"/>
        <end position="117"/>
    </location>
</feature>
<dbReference type="Pfam" id="PF13411">
    <property type="entry name" value="MerR_1"/>
    <property type="match status" value="1"/>
</dbReference>
<evidence type="ECO:0000313" key="5">
    <source>
        <dbReference type="Proteomes" id="UP000183685"/>
    </source>
</evidence>
<evidence type="ECO:0000313" key="4">
    <source>
        <dbReference type="EMBL" id="SDE58045.1"/>
    </source>
</evidence>
<reference evidence="4 5" key="1">
    <citation type="submission" date="2016-10" db="EMBL/GenBank/DDBJ databases">
        <authorList>
            <person name="de Groot N.N."/>
        </authorList>
    </citation>
    <scope>NUCLEOTIDE SEQUENCE [LARGE SCALE GENOMIC DNA]</scope>
    <source>
        <strain evidence="4 5">CGMCC 1.9109</strain>
    </source>
</reference>
<dbReference type="STRING" id="637679.GCA_001550055_00040"/>
<evidence type="ECO:0000256" key="2">
    <source>
        <dbReference type="SAM" id="Coils"/>
    </source>
</evidence>
<dbReference type="Gene3D" id="1.10.1660.10">
    <property type="match status" value="1"/>
</dbReference>
<dbReference type="PANTHER" id="PTHR30204">
    <property type="entry name" value="REDOX-CYCLING DRUG-SENSING TRANSCRIPTIONAL ACTIVATOR SOXR"/>
    <property type="match status" value="1"/>
</dbReference>
<dbReference type="AlphaFoldDB" id="A0A1G7E3V6"/>
<feature type="domain" description="HTH merR-type" evidence="3">
    <location>
        <begin position="8"/>
        <end position="75"/>
    </location>
</feature>
<gene>
    <name evidence="4" type="ORF">SAMN04488071_3261</name>
</gene>